<dbReference type="AlphaFoldDB" id="A0A9X2ZE95"/>
<evidence type="ECO:0000256" key="1">
    <source>
        <dbReference type="SAM" id="MobiDB-lite"/>
    </source>
</evidence>
<protein>
    <recommendedName>
        <fullName evidence="4">DUF4258 domain-containing protein</fullName>
    </recommendedName>
</protein>
<feature type="region of interest" description="Disordered" evidence="1">
    <location>
        <begin position="16"/>
        <end position="46"/>
    </location>
</feature>
<reference evidence="2" key="1">
    <citation type="submission" date="2022-08" db="EMBL/GenBank/DDBJ databases">
        <title>Genomic Encyclopedia of Type Strains, Phase V (KMG-V): Genome sequencing to study the core and pangenomes of soil and plant-associated prokaryotes.</title>
        <authorList>
            <person name="Whitman W."/>
        </authorList>
    </citation>
    <scope>NUCLEOTIDE SEQUENCE</scope>
    <source>
        <strain evidence="2">SP3012</strain>
    </source>
</reference>
<evidence type="ECO:0008006" key="4">
    <source>
        <dbReference type="Google" id="ProtNLM"/>
    </source>
</evidence>
<proteinExistence type="predicted"/>
<dbReference type="Proteomes" id="UP001155040">
    <property type="component" value="Unassembled WGS sequence"/>
</dbReference>
<accession>A0A9X2ZE95</accession>
<feature type="compositionally biased region" description="Basic and acidic residues" evidence="1">
    <location>
        <begin position="16"/>
        <end position="27"/>
    </location>
</feature>
<sequence>MDIVWTKRAEERQEQWNEKRGITRNESEDVIGNPGQVVSGHGDAEVAQKRRGPGLIRVPFVREGSERILLTVYWTSDVDKYWNYRAHEGNL</sequence>
<dbReference type="EMBL" id="JANUBF010000028">
    <property type="protein sequence ID" value="MCS4037854.1"/>
    <property type="molecule type" value="Genomic_DNA"/>
</dbReference>
<name>A0A9X2ZE95_9BACT</name>
<comment type="caution">
    <text evidence="2">The sequence shown here is derived from an EMBL/GenBank/DDBJ whole genome shotgun (WGS) entry which is preliminary data.</text>
</comment>
<gene>
    <name evidence="2" type="ORF">GGQ01_002943</name>
</gene>
<organism evidence="2 3">
    <name type="scientific">Salinibacter ruber</name>
    <dbReference type="NCBI Taxonomy" id="146919"/>
    <lineage>
        <taxon>Bacteria</taxon>
        <taxon>Pseudomonadati</taxon>
        <taxon>Rhodothermota</taxon>
        <taxon>Rhodothermia</taxon>
        <taxon>Rhodothermales</taxon>
        <taxon>Salinibacteraceae</taxon>
        <taxon>Salinibacter</taxon>
    </lineage>
</organism>
<evidence type="ECO:0000313" key="2">
    <source>
        <dbReference type="EMBL" id="MCS4037854.1"/>
    </source>
</evidence>
<evidence type="ECO:0000313" key="3">
    <source>
        <dbReference type="Proteomes" id="UP001155040"/>
    </source>
</evidence>